<reference evidence="3 4" key="1">
    <citation type="submission" date="2017-04" db="EMBL/GenBank/DDBJ databases">
        <title>Function of individual gut microbiota members based on whole genome sequencing of pure cultures obtained from chicken caecum.</title>
        <authorList>
            <person name="Medvecky M."/>
            <person name="Cejkova D."/>
            <person name="Polansky O."/>
            <person name="Karasova D."/>
            <person name="Kubasova T."/>
            <person name="Cizek A."/>
            <person name="Rychlik I."/>
        </authorList>
    </citation>
    <scope>NUCLEOTIDE SEQUENCE [LARGE SCALE GENOMIC DNA]</scope>
    <source>
        <strain evidence="3">An101</strain>
        <strain evidence="4">An115</strain>
    </source>
</reference>
<evidence type="ECO:0000313" key="4">
    <source>
        <dbReference type="Proteomes" id="UP000196293"/>
    </source>
</evidence>
<comment type="caution">
    <text evidence="2">The sequence shown here is derived from an EMBL/GenBank/DDBJ whole genome shotgun (WGS) entry which is preliminary data.</text>
</comment>
<organism evidence="2 3">
    <name type="scientific">Lactobacillus gallinarum</name>
    <dbReference type="NCBI Taxonomy" id="52242"/>
    <lineage>
        <taxon>Bacteria</taxon>
        <taxon>Bacillati</taxon>
        <taxon>Bacillota</taxon>
        <taxon>Bacilli</taxon>
        <taxon>Lactobacillales</taxon>
        <taxon>Lactobacillaceae</taxon>
        <taxon>Lactobacillus</taxon>
    </lineage>
</organism>
<keyword evidence="4" id="KW-1185">Reference proteome</keyword>
<dbReference type="Proteomes" id="UP000196293">
    <property type="component" value="Unassembled WGS sequence"/>
</dbReference>
<evidence type="ECO:0000313" key="3">
    <source>
        <dbReference type="Proteomes" id="UP000195859"/>
    </source>
</evidence>
<proteinExistence type="predicted"/>
<dbReference type="EMBL" id="NFLS01000011">
    <property type="protein sequence ID" value="OUQ56166.1"/>
    <property type="molecule type" value="Genomic_DNA"/>
</dbReference>
<accession>A0A1Y4UH73</accession>
<protein>
    <submittedName>
        <fullName evidence="2">Uncharacterized protein</fullName>
    </submittedName>
</protein>
<gene>
    <name evidence="2" type="ORF">B5E44_05855</name>
    <name evidence="1" type="ORF">B5E59_05545</name>
</gene>
<dbReference type="Proteomes" id="UP000195859">
    <property type="component" value="Unassembled WGS sequence"/>
</dbReference>
<dbReference type="EMBL" id="NFLZ01000012">
    <property type="protein sequence ID" value="OUQ76072.1"/>
    <property type="molecule type" value="Genomic_DNA"/>
</dbReference>
<sequence>MYSPHIKMLETPAKDYSDWKSTQTEGKSDNVYVLGNGNWTISTAQQVHIASGIKGPSDAFAVDNTIADDKNPGALEYDLRIDNNLQKVNNGVAVININDEADNNFNFTMTAPVNVPNDIKVLYSTSLLSIYEYKIC</sequence>
<dbReference type="AlphaFoldDB" id="A0A1Y4UH73"/>
<name>A0A1Y4UH73_9LACO</name>
<evidence type="ECO:0000313" key="1">
    <source>
        <dbReference type="EMBL" id="OUQ56166.1"/>
    </source>
</evidence>
<evidence type="ECO:0000313" key="2">
    <source>
        <dbReference type="EMBL" id="OUQ76072.1"/>
    </source>
</evidence>
<dbReference type="RefSeq" id="WP_025006089.1">
    <property type="nucleotide sequence ID" value="NZ_CAYKUI010000095.1"/>
</dbReference>
<reference evidence="2" key="2">
    <citation type="journal article" date="2018" name="BMC Genomics">
        <title>Whole genome sequencing and function prediction of 133 gut anaerobes isolated from chicken caecum in pure cultures.</title>
        <authorList>
            <person name="Medvecky M."/>
            <person name="Cejkova D."/>
            <person name="Polansky O."/>
            <person name="Karasova D."/>
            <person name="Kubasova T."/>
            <person name="Cizek A."/>
            <person name="Rychlik I."/>
        </authorList>
    </citation>
    <scope>NUCLEOTIDE SEQUENCE</scope>
    <source>
        <strain evidence="2">An101</strain>
        <strain evidence="1">An115</strain>
    </source>
</reference>